<proteinExistence type="predicted"/>
<feature type="transmembrane region" description="Helical" evidence="1">
    <location>
        <begin position="41"/>
        <end position="62"/>
    </location>
</feature>
<keyword evidence="1" id="KW-0472">Membrane</keyword>
<keyword evidence="1" id="KW-1133">Transmembrane helix</keyword>
<dbReference type="RefSeq" id="WP_087663281.1">
    <property type="nucleotide sequence ID" value="NZ_NIBL01000002.1"/>
</dbReference>
<feature type="transmembrane region" description="Helical" evidence="1">
    <location>
        <begin position="18"/>
        <end position="35"/>
    </location>
</feature>
<sequence length="65" mass="7693">MIQRWSHQKKRASKVDRYLFVYSLLTVLFISKTFVCNDTILIDKVMLLLIPLLIFYGIILFVKEG</sequence>
<evidence type="ECO:0000313" key="3">
    <source>
        <dbReference type="Proteomes" id="UP000196503"/>
    </source>
</evidence>
<protein>
    <submittedName>
        <fullName evidence="2">Uncharacterized protein</fullName>
    </submittedName>
</protein>
<comment type="caution">
    <text evidence="2">The sequence shown here is derived from an EMBL/GenBank/DDBJ whole genome shotgun (WGS) entry which is preliminary data.</text>
</comment>
<reference evidence="2 3" key="1">
    <citation type="submission" date="2017-05" db="EMBL/GenBank/DDBJ databases">
        <title>The Genome Sequence of Enterococcus faecium 2D5_DIV0622.</title>
        <authorList>
            <consortium name="The Broad Institute Genomics Platform"/>
            <consortium name="The Broad Institute Genomic Center for Infectious Diseases"/>
            <person name="Earl A."/>
            <person name="Manson A."/>
            <person name="Schwartman J."/>
            <person name="Gilmore M."/>
            <person name="Abouelleil A."/>
            <person name="Cao P."/>
            <person name="Chapman S."/>
            <person name="Cusick C."/>
            <person name="Shea T."/>
            <person name="Young S."/>
            <person name="Neafsey D."/>
            <person name="Nusbaum C."/>
            <person name="Birren B."/>
        </authorList>
    </citation>
    <scope>NUCLEOTIDE SEQUENCE [LARGE SCALE GENOMIC DNA]</scope>
    <source>
        <strain evidence="2 3">2D5_DIV0622</strain>
    </source>
</reference>
<accession>A0A200HYT2</accession>
<dbReference type="AlphaFoldDB" id="A0A200HYT2"/>
<dbReference type="EMBL" id="NIBL01000002">
    <property type="protein sequence ID" value="OUZ17888.1"/>
    <property type="molecule type" value="Genomic_DNA"/>
</dbReference>
<evidence type="ECO:0000256" key="1">
    <source>
        <dbReference type="SAM" id="Phobius"/>
    </source>
</evidence>
<gene>
    <name evidence="2" type="ORF">A5869_001360</name>
</gene>
<keyword evidence="1" id="KW-0812">Transmembrane</keyword>
<name>A0A200HYT2_9ENTE</name>
<evidence type="ECO:0000313" key="2">
    <source>
        <dbReference type="EMBL" id="OUZ17888.1"/>
    </source>
</evidence>
<dbReference type="Proteomes" id="UP000196503">
    <property type="component" value="Unassembled WGS sequence"/>
</dbReference>
<organism evidence="2 3">
    <name type="scientific">Enterococcus cecorum</name>
    <dbReference type="NCBI Taxonomy" id="44008"/>
    <lineage>
        <taxon>Bacteria</taxon>
        <taxon>Bacillati</taxon>
        <taxon>Bacillota</taxon>
        <taxon>Bacilli</taxon>
        <taxon>Lactobacillales</taxon>
        <taxon>Enterococcaceae</taxon>
        <taxon>Enterococcus</taxon>
    </lineage>
</organism>